<organism evidence="9 10">
    <name type="scientific">Haliangium ochraceum (strain DSM 14365 / JCM 11303 / SMP-2)</name>
    <dbReference type="NCBI Taxonomy" id="502025"/>
    <lineage>
        <taxon>Bacteria</taxon>
        <taxon>Pseudomonadati</taxon>
        <taxon>Myxococcota</taxon>
        <taxon>Polyangia</taxon>
        <taxon>Haliangiales</taxon>
        <taxon>Kofleriaceae</taxon>
        <taxon>Haliangium</taxon>
    </lineage>
</organism>
<keyword evidence="7" id="KW-0472">Membrane</keyword>
<dbReference type="SMART" id="SM00388">
    <property type="entry name" value="HisKA"/>
    <property type="match status" value="1"/>
</dbReference>
<dbReference type="KEGG" id="hoh:Hoch_4666"/>
<dbReference type="InterPro" id="IPR036097">
    <property type="entry name" value="HisK_dim/P_sf"/>
</dbReference>
<keyword evidence="5 9" id="KW-0418">Kinase</keyword>
<evidence type="ECO:0000256" key="3">
    <source>
        <dbReference type="ARBA" id="ARBA00022553"/>
    </source>
</evidence>
<dbReference type="HOGENOM" id="CLU_483872_0_0_7"/>
<comment type="catalytic activity">
    <reaction evidence="1">
        <text>ATP + protein L-histidine = ADP + protein N-phospho-L-histidine.</text>
        <dbReference type="EC" id="2.7.13.3"/>
    </reaction>
</comment>
<dbReference type="PROSITE" id="PS50109">
    <property type="entry name" value="HIS_KIN"/>
    <property type="match status" value="1"/>
</dbReference>
<evidence type="ECO:0000256" key="1">
    <source>
        <dbReference type="ARBA" id="ARBA00000085"/>
    </source>
</evidence>
<dbReference type="EC" id="2.7.13.3" evidence="2"/>
<keyword evidence="10" id="KW-1185">Reference proteome</keyword>
<accession>D0LRC9</accession>
<feature type="transmembrane region" description="Helical" evidence="7">
    <location>
        <begin position="257"/>
        <end position="278"/>
    </location>
</feature>
<sequence length="514" mass="57672">MKPTGMHRPILVYGLMAAVIVAAAGLAYYGYRYSRELSVRERAVILDTMRELAEEKIIGIESELIKSDNSVFHRVDISNLPDLQRFLGAERPAIESVVILDENSSIVPGGFFTKREGDRVGELRELLLSRLIAELDLEEAWPNRRGHLHIYHGGRPYLFSYTRQYAQGKTYYVILEVDLDYLVSTVFPQFFTARSPRLYQVLDDAGELVYGFDFASVPGDALVEMRFADTVDRWRLRVAQRDDGDFASERSRRRVDLIFIGSAFAVILAGLGLLLLGLHRERRANELKSEFISNVSHELKTPLSIISMFGEMLALGRTTSAQQSTEYAEIIWRESQRLARLIDNVLDFAKIERGGDVYEFAEGDLGEVVERAYELSLRRVAAAEMALEVAVPEELPLLSLDVGALTLAILNLIDNAIKYAPEGQRIELSLTREGARMVLAVRDFGPGVAVAEQSRIFERFYRARAVRLKPIRGSGIGLALVKHVALAHGGDVEVDSEPEAGATFRLWIPIPQEE</sequence>
<dbReference type="InterPro" id="IPR005467">
    <property type="entry name" value="His_kinase_dom"/>
</dbReference>
<dbReference type="SUPFAM" id="SSF47384">
    <property type="entry name" value="Homodimeric domain of signal transducing histidine kinase"/>
    <property type="match status" value="1"/>
</dbReference>
<evidence type="ECO:0000259" key="8">
    <source>
        <dbReference type="PROSITE" id="PS50109"/>
    </source>
</evidence>
<keyword evidence="7" id="KW-0812">Transmembrane</keyword>
<feature type="domain" description="Histidine kinase" evidence="8">
    <location>
        <begin position="294"/>
        <end position="512"/>
    </location>
</feature>
<protein>
    <recommendedName>
        <fullName evidence="2">histidine kinase</fullName>
        <ecNumber evidence="2">2.7.13.3</ecNumber>
    </recommendedName>
</protein>
<evidence type="ECO:0000256" key="7">
    <source>
        <dbReference type="SAM" id="Phobius"/>
    </source>
</evidence>
<feature type="transmembrane region" description="Helical" evidence="7">
    <location>
        <begin position="12"/>
        <end position="31"/>
    </location>
</feature>
<dbReference type="STRING" id="502025.Hoch_4666"/>
<dbReference type="AlphaFoldDB" id="D0LRC9"/>
<dbReference type="PANTHER" id="PTHR43711">
    <property type="entry name" value="TWO-COMPONENT HISTIDINE KINASE"/>
    <property type="match status" value="1"/>
</dbReference>
<dbReference type="GO" id="GO:0000155">
    <property type="term" value="F:phosphorelay sensor kinase activity"/>
    <property type="evidence" value="ECO:0007669"/>
    <property type="project" value="InterPro"/>
</dbReference>
<dbReference type="PANTHER" id="PTHR43711:SF28">
    <property type="entry name" value="SENSOR HISTIDINE KINASE YXDK"/>
    <property type="match status" value="1"/>
</dbReference>
<dbReference type="OrthoDB" id="9813151at2"/>
<reference evidence="9 10" key="1">
    <citation type="journal article" date="2010" name="Stand. Genomic Sci.">
        <title>Complete genome sequence of Haliangium ochraceum type strain (SMP-2).</title>
        <authorList>
            <consortium name="US DOE Joint Genome Institute (JGI-PGF)"/>
            <person name="Ivanova N."/>
            <person name="Daum C."/>
            <person name="Lang E."/>
            <person name="Abt B."/>
            <person name="Kopitz M."/>
            <person name="Saunders E."/>
            <person name="Lapidus A."/>
            <person name="Lucas S."/>
            <person name="Glavina Del Rio T."/>
            <person name="Nolan M."/>
            <person name="Tice H."/>
            <person name="Copeland A."/>
            <person name="Cheng J.F."/>
            <person name="Chen F."/>
            <person name="Bruce D."/>
            <person name="Goodwin L."/>
            <person name="Pitluck S."/>
            <person name="Mavromatis K."/>
            <person name="Pati A."/>
            <person name="Mikhailova N."/>
            <person name="Chen A."/>
            <person name="Palaniappan K."/>
            <person name="Land M."/>
            <person name="Hauser L."/>
            <person name="Chang Y.J."/>
            <person name="Jeffries C.D."/>
            <person name="Detter J.C."/>
            <person name="Brettin T."/>
            <person name="Rohde M."/>
            <person name="Goker M."/>
            <person name="Bristow J."/>
            <person name="Markowitz V."/>
            <person name="Eisen J.A."/>
            <person name="Hugenholtz P."/>
            <person name="Kyrpides N.C."/>
            <person name="Klenk H.P."/>
        </authorList>
    </citation>
    <scope>NUCLEOTIDE SEQUENCE [LARGE SCALE GENOMIC DNA]</scope>
    <source>
        <strain evidence="10">DSM 14365 / CIP 107738 / JCM 11303 / AJ 13395 / SMP-2</strain>
    </source>
</reference>
<dbReference type="Gene3D" id="1.10.287.130">
    <property type="match status" value="1"/>
</dbReference>
<gene>
    <name evidence="9" type="ordered locus">Hoch_4666</name>
</gene>
<evidence type="ECO:0000313" key="9">
    <source>
        <dbReference type="EMBL" id="ACY17157.1"/>
    </source>
</evidence>
<keyword evidence="6" id="KW-0902">Two-component regulatory system</keyword>
<dbReference type="CDD" id="cd00075">
    <property type="entry name" value="HATPase"/>
    <property type="match status" value="1"/>
</dbReference>
<keyword evidence="4" id="KW-0808">Transferase</keyword>
<name>D0LRC9_HALO1</name>
<dbReference type="InterPro" id="IPR050736">
    <property type="entry name" value="Sensor_HK_Regulatory"/>
</dbReference>
<dbReference type="InterPro" id="IPR004358">
    <property type="entry name" value="Sig_transdc_His_kin-like_C"/>
</dbReference>
<dbReference type="InterPro" id="IPR036890">
    <property type="entry name" value="HATPase_C_sf"/>
</dbReference>
<proteinExistence type="predicted"/>
<dbReference type="eggNOG" id="COG2205">
    <property type="taxonomic scope" value="Bacteria"/>
</dbReference>
<dbReference type="FunFam" id="1.10.287.130:FF:000001">
    <property type="entry name" value="Two-component sensor histidine kinase"/>
    <property type="match status" value="1"/>
</dbReference>
<keyword evidence="3" id="KW-0597">Phosphoprotein</keyword>
<dbReference type="PRINTS" id="PR00344">
    <property type="entry name" value="BCTRLSENSOR"/>
</dbReference>
<dbReference type="Pfam" id="PF00512">
    <property type="entry name" value="HisKA"/>
    <property type="match status" value="1"/>
</dbReference>
<evidence type="ECO:0000256" key="4">
    <source>
        <dbReference type="ARBA" id="ARBA00022679"/>
    </source>
</evidence>
<dbReference type="CDD" id="cd00082">
    <property type="entry name" value="HisKA"/>
    <property type="match status" value="1"/>
</dbReference>
<dbReference type="SMART" id="SM00387">
    <property type="entry name" value="HATPase_c"/>
    <property type="match status" value="1"/>
</dbReference>
<dbReference type="Pfam" id="PF02518">
    <property type="entry name" value="HATPase_c"/>
    <property type="match status" value="1"/>
</dbReference>
<evidence type="ECO:0000256" key="6">
    <source>
        <dbReference type="ARBA" id="ARBA00023012"/>
    </source>
</evidence>
<dbReference type="InterPro" id="IPR003594">
    <property type="entry name" value="HATPase_dom"/>
</dbReference>
<evidence type="ECO:0000256" key="5">
    <source>
        <dbReference type="ARBA" id="ARBA00022777"/>
    </source>
</evidence>
<dbReference type="EMBL" id="CP001804">
    <property type="protein sequence ID" value="ACY17157.1"/>
    <property type="molecule type" value="Genomic_DNA"/>
</dbReference>
<evidence type="ECO:0000256" key="2">
    <source>
        <dbReference type="ARBA" id="ARBA00012438"/>
    </source>
</evidence>
<evidence type="ECO:0000313" key="10">
    <source>
        <dbReference type="Proteomes" id="UP000001880"/>
    </source>
</evidence>
<dbReference type="Proteomes" id="UP000001880">
    <property type="component" value="Chromosome"/>
</dbReference>
<keyword evidence="7" id="KW-1133">Transmembrane helix</keyword>
<dbReference type="Gene3D" id="3.30.565.10">
    <property type="entry name" value="Histidine kinase-like ATPase, C-terminal domain"/>
    <property type="match status" value="1"/>
</dbReference>
<dbReference type="InterPro" id="IPR003661">
    <property type="entry name" value="HisK_dim/P_dom"/>
</dbReference>
<dbReference type="SUPFAM" id="SSF55874">
    <property type="entry name" value="ATPase domain of HSP90 chaperone/DNA topoisomerase II/histidine kinase"/>
    <property type="match status" value="1"/>
</dbReference>